<evidence type="ECO:0000256" key="1">
    <source>
        <dbReference type="SAM" id="SignalP"/>
    </source>
</evidence>
<name>A0A9P7DNV1_9AGAM</name>
<gene>
    <name evidence="2" type="ORF">HD556DRAFT_1348002</name>
</gene>
<evidence type="ECO:0000313" key="3">
    <source>
        <dbReference type="Proteomes" id="UP000719766"/>
    </source>
</evidence>
<organism evidence="2 3">
    <name type="scientific">Suillus plorans</name>
    <dbReference type="NCBI Taxonomy" id="116603"/>
    <lineage>
        <taxon>Eukaryota</taxon>
        <taxon>Fungi</taxon>
        <taxon>Dikarya</taxon>
        <taxon>Basidiomycota</taxon>
        <taxon>Agaricomycotina</taxon>
        <taxon>Agaricomycetes</taxon>
        <taxon>Agaricomycetidae</taxon>
        <taxon>Boletales</taxon>
        <taxon>Suillineae</taxon>
        <taxon>Suillaceae</taxon>
        <taxon>Suillus</taxon>
    </lineage>
</organism>
<keyword evidence="3" id="KW-1185">Reference proteome</keyword>
<evidence type="ECO:0008006" key="4">
    <source>
        <dbReference type="Google" id="ProtNLM"/>
    </source>
</evidence>
<dbReference type="EMBL" id="JABBWE010000011">
    <property type="protein sequence ID" value="KAG1799459.1"/>
    <property type="molecule type" value="Genomic_DNA"/>
</dbReference>
<reference evidence="2" key="1">
    <citation type="journal article" date="2020" name="New Phytol.">
        <title>Comparative genomics reveals dynamic genome evolution in host specialist ectomycorrhizal fungi.</title>
        <authorList>
            <person name="Lofgren L.A."/>
            <person name="Nguyen N.H."/>
            <person name="Vilgalys R."/>
            <person name="Ruytinx J."/>
            <person name="Liao H.L."/>
            <person name="Branco S."/>
            <person name="Kuo A."/>
            <person name="LaButti K."/>
            <person name="Lipzen A."/>
            <person name="Andreopoulos W."/>
            <person name="Pangilinan J."/>
            <person name="Riley R."/>
            <person name="Hundley H."/>
            <person name="Na H."/>
            <person name="Barry K."/>
            <person name="Grigoriev I.V."/>
            <person name="Stajich J.E."/>
            <person name="Kennedy P.G."/>
        </authorList>
    </citation>
    <scope>NUCLEOTIDE SEQUENCE</scope>
    <source>
        <strain evidence="2">S12</strain>
    </source>
</reference>
<evidence type="ECO:0000313" key="2">
    <source>
        <dbReference type="EMBL" id="KAG1799459.1"/>
    </source>
</evidence>
<keyword evidence="1" id="KW-0732">Signal</keyword>
<feature type="signal peptide" evidence="1">
    <location>
        <begin position="1"/>
        <end position="20"/>
    </location>
</feature>
<dbReference type="GeneID" id="64596062"/>
<comment type="caution">
    <text evidence="2">The sequence shown here is derived from an EMBL/GenBank/DDBJ whole genome shotgun (WGS) entry which is preliminary data.</text>
</comment>
<dbReference type="AlphaFoldDB" id="A0A9P7DNV1"/>
<dbReference type="RefSeq" id="XP_041163858.1">
    <property type="nucleotide sequence ID" value="XM_041302298.1"/>
</dbReference>
<feature type="chain" id="PRO_5040266823" description="Secreted protein" evidence="1">
    <location>
        <begin position="21"/>
        <end position="88"/>
    </location>
</feature>
<protein>
    <recommendedName>
        <fullName evidence="4">Secreted protein</fullName>
    </recommendedName>
</protein>
<accession>A0A9P7DNV1</accession>
<sequence>MSSDALWVVLLANLFGPFVQETSDCHDFTTTSKHHTRHIATTKATVTKRKSNFCPHHLTNGRSLAHHALATTGPTPWSRCLVGLISDW</sequence>
<proteinExistence type="predicted"/>
<dbReference type="Proteomes" id="UP000719766">
    <property type="component" value="Unassembled WGS sequence"/>
</dbReference>